<feature type="domain" description="DUF222" evidence="1">
    <location>
        <begin position="44"/>
        <end position="346"/>
    </location>
</feature>
<dbReference type="EMBL" id="CP157483">
    <property type="protein sequence ID" value="XBO41920.1"/>
    <property type="molecule type" value="Genomic_DNA"/>
</dbReference>
<accession>A0AAU7JNV8</accession>
<dbReference type="Pfam" id="PF02720">
    <property type="entry name" value="DUF222"/>
    <property type="match status" value="1"/>
</dbReference>
<dbReference type="AlphaFoldDB" id="A0AAU7JNV8"/>
<organism evidence="2">
    <name type="scientific">Pedococcus sp. KACC 23699</name>
    <dbReference type="NCBI Taxonomy" id="3149228"/>
    <lineage>
        <taxon>Bacteria</taxon>
        <taxon>Bacillati</taxon>
        <taxon>Actinomycetota</taxon>
        <taxon>Actinomycetes</taxon>
        <taxon>Micrococcales</taxon>
        <taxon>Intrasporangiaceae</taxon>
        <taxon>Pedococcus</taxon>
    </lineage>
</organism>
<sequence>MDGTPGLEERRRGIAAARAALTGIAESLWEAPSGGGLGELLGEVDALVASCEAARVAIVGEAIERGDTSDGPQAMTVTQWVRHHAPSTRAGGAGQVVAFAVAFAKPVNAAIKDAVEAGRLPVRSAAVVVAEADRLRPLLAPGAEPHVLEGLIDMATAHGPRGCRLVRPALLAKYGRDGELQLQQDAARRFIALSQPMEDGTGIAEYRLVLDMEGKAVLEAALGPLSAPRPVEGERDLRSSDQRRGEALVSLVQRAVAAGVGVGPNAKTQLVVTMDWESLASGVRGAGVTVGGSDTGSMLAPETVRRLACNASVLPVVLGSAGEVLDQGRAARFFTTAQTRRLWLRDGGCTYPGCSMPPHWADAHHLVHWADFGRSDLANAALLCERHHTVVHSRRLAGGVIADGAGERVVWDLALGSYDQLLARRAAQEPA</sequence>
<evidence type="ECO:0000259" key="1">
    <source>
        <dbReference type="Pfam" id="PF02720"/>
    </source>
</evidence>
<dbReference type="InterPro" id="IPR003615">
    <property type="entry name" value="HNH_nuc"/>
</dbReference>
<name>A0AAU7JNV8_9MICO</name>
<reference evidence="2" key="1">
    <citation type="submission" date="2024-05" db="EMBL/GenBank/DDBJ databases">
        <authorList>
            <person name="Kim S."/>
            <person name="Heo J."/>
            <person name="Choi H."/>
            <person name="Choi Y."/>
            <person name="Kwon S.-W."/>
            <person name="Kim Y."/>
        </authorList>
    </citation>
    <scope>NUCLEOTIDE SEQUENCE</scope>
    <source>
        <strain evidence="2">KACC 23699</strain>
    </source>
</reference>
<dbReference type="CDD" id="cd00085">
    <property type="entry name" value="HNHc"/>
    <property type="match status" value="1"/>
</dbReference>
<protein>
    <submittedName>
        <fullName evidence="2">DUF222 domain-containing protein</fullName>
    </submittedName>
</protein>
<evidence type="ECO:0000313" key="2">
    <source>
        <dbReference type="EMBL" id="XBO41920.1"/>
    </source>
</evidence>
<dbReference type="InterPro" id="IPR003870">
    <property type="entry name" value="DUF222"/>
</dbReference>
<proteinExistence type="predicted"/>
<dbReference type="RefSeq" id="WP_406829320.1">
    <property type="nucleotide sequence ID" value="NZ_CP157483.1"/>
</dbReference>
<gene>
    <name evidence="2" type="ORF">ABEG17_09955</name>
</gene>
<dbReference type="Gene3D" id="1.10.30.50">
    <property type="match status" value="1"/>
</dbReference>